<dbReference type="InParanoid" id="M1DA07"/>
<keyword evidence="3" id="KW-1185">Reference proteome</keyword>
<proteinExistence type="predicted"/>
<protein>
    <submittedName>
        <fullName evidence="2">Gag-pol protein</fullName>
    </submittedName>
</protein>
<dbReference type="Gramene" id="PGSC0003DMT400085670">
    <property type="protein sequence ID" value="PGSC0003DMT400085670"/>
    <property type="gene ID" value="PGSC0003DMG400035241"/>
</dbReference>
<feature type="compositionally biased region" description="Basic and acidic residues" evidence="1">
    <location>
        <begin position="19"/>
        <end position="32"/>
    </location>
</feature>
<evidence type="ECO:0000313" key="2">
    <source>
        <dbReference type="EnsemblPlants" id="PGSC0003DMT400085670"/>
    </source>
</evidence>
<reference evidence="3" key="1">
    <citation type="journal article" date="2011" name="Nature">
        <title>Genome sequence and analysis of the tuber crop potato.</title>
        <authorList>
            <consortium name="The Potato Genome Sequencing Consortium"/>
        </authorList>
    </citation>
    <scope>NUCLEOTIDE SEQUENCE [LARGE SCALE GENOMIC DNA]</scope>
    <source>
        <strain evidence="3">cv. DM1-3 516 R44</strain>
    </source>
</reference>
<evidence type="ECO:0000313" key="3">
    <source>
        <dbReference type="Proteomes" id="UP000011115"/>
    </source>
</evidence>
<dbReference type="AlphaFoldDB" id="M1DA07"/>
<name>M1DA07_SOLTU</name>
<feature type="region of interest" description="Disordered" evidence="1">
    <location>
        <begin position="14"/>
        <end position="70"/>
    </location>
</feature>
<dbReference type="PaxDb" id="4113-PGSC0003DMT400085670"/>
<accession>M1DA07</accession>
<sequence>MLLDDMNISRLMTHAQQVEGDKLREQAKDNKKARTGNYGYSQQKSGGGNRSFQQHHKGRASGSKSQGSVSGTRTYLTCPIVVRTIQASVLQGKKGVLDVHQQVARLSRVSHLAQVAVSARTGCMLFKLVRIRKILLMWSLVLSIQITHISVPDLQVSSITGVSSFFEDD</sequence>
<dbReference type="EnsemblPlants" id="PGSC0003DMT400085670">
    <property type="protein sequence ID" value="PGSC0003DMT400085670"/>
    <property type="gene ID" value="PGSC0003DMG400035241"/>
</dbReference>
<evidence type="ECO:0000256" key="1">
    <source>
        <dbReference type="SAM" id="MobiDB-lite"/>
    </source>
</evidence>
<reference evidence="2" key="2">
    <citation type="submission" date="2015-06" db="UniProtKB">
        <authorList>
            <consortium name="EnsemblPlants"/>
        </authorList>
    </citation>
    <scope>IDENTIFICATION</scope>
    <source>
        <strain evidence="2">DM1-3 516 R44</strain>
    </source>
</reference>
<dbReference type="HOGENOM" id="CLU_1581252_0_0_1"/>
<dbReference type="Proteomes" id="UP000011115">
    <property type="component" value="Unassembled WGS sequence"/>
</dbReference>
<organism evidence="2 3">
    <name type="scientific">Solanum tuberosum</name>
    <name type="common">Potato</name>
    <dbReference type="NCBI Taxonomy" id="4113"/>
    <lineage>
        <taxon>Eukaryota</taxon>
        <taxon>Viridiplantae</taxon>
        <taxon>Streptophyta</taxon>
        <taxon>Embryophyta</taxon>
        <taxon>Tracheophyta</taxon>
        <taxon>Spermatophyta</taxon>
        <taxon>Magnoliopsida</taxon>
        <taxon>eudicotyledons</taxon>
        <taxon>Gunneridae</taxon>
        <taxon>Pentapetalae</taxon>
        <taxon>asterids</taxon>
        <taxon>lamiids</taxon>
        <taxon>Solanales</taxon>
        <taxon>Solanaceae</taxon>
        <taxon>Solanoideae</taxon>
        <taxon>Solaneae</taxon>
        <taxon>Solanum</taxon>
    </lineage>
</organism>